<dbReference type="InterPro" id="IPR005790">
    <property type="entry name" value="DNA_polIII_delta"/>
</dbReference>
<evidence type="ECO:0000256" key="4">
    <source>
        <dbReference type="ARBA" id="ARBA00022695"/>
    </source>
</evidence>
<dbReference type="PANTHER" id="PTHR34388:SF1">
    <property type="entry name" value="DNA POLYMERASE III SUBUNIT DELTA"/>
    <property type="match status" value="1"/>
</dbReference>
<evidence type="ECO:0000259" key="10">
    <source>
        <dbReference type="Pfam" id="PF21694"/>
    </source>
</evidence>
<evidence type="ECO:0000259" key="9">
    <source>
        <dbReference type="Pfam" id="PF06144"/>
    </source>
</evidence>
<dbReference type="PANTHER" id="PTHR34388">
    <property type="entry name" value="DNA POLYMERASE III SUBUNIT DELTA"/>
    <property type="match status" value="1"/>
</dbReference>
<dbReference type="InterPro" id="IPR010372">
    <property type="entry name" value="DNA_pol3_delta_N"/>
</dbReference>
<comment type="caution">
    <text evidence="11">The sequence shown here is derived from an EMBL/GenBank/DDBJ whole genome shotgun (WGS) entry which is preliminary data.</text>
</comment>
<evidence type="ECO:0000313" key="11">
    <source>
        <dbReference type="EMBL" id="OGG89681.1"/>
    </source>
</evidence>
<keyword evidence="5" id="KW-0235">DNA replication</keyword>
<dbReference type="Gene3D" id="3.40.50.300">
    <property type="entry name" value="P-loop containing nucleotide triphosphate hydrolases"/>
    <property type="match status" value="1"/>
</dbReference>
<reference evidence="11 12" key="1">
    <citation type="journal article" date="2016" name="Nat. Commun.">
        <title>Thousands of microbial genomes shed light on interconnected biogeochemical processes in an aquifer system.</title>
        <authorList>
            <person name="Anantharaman K."/>
            <person name="Brown C.T."/>
            <person name="Hug L.A."/>
            <person name="Sharon I."/>
            <person name="Castelle C.J."/>
            <person name="Probst A.J."/>
            <person name="Thomas B.C."/>
            <person name="Singh A."/>
            <person name="Wilkins M.J."/>
            <person name="Karaoz U."/>
            <person name="Brodie E.L."/>
            <person name="Williams K.H."/>
            <person name="Hubbard S.S."/>
            <person name="Banfield J.F."/>
        </authorList>
    </citation>
    <scope>NUCLEOTIDE SEQUENCE [LARGE SCALE GENOMIC DNA]</scope>
</reference>
<proteinExistence type="inferred from homology"/>
<evidence type="ECO:0000256" key="3">
    <source>
        <dbReference type="ARBA" id="ARBA00022679"/>
    </source>
</evidence>
<dbReference type="EC" id="2.7.7.7" evidence="1"/>
<feature type="domain" description="DNA polymerase III delta N-terminal" evidence="9">
    <location>
        <begin position="13"/>
        <end position="126"/>
    </location>
</feature>
<keyword evidence="4" id="KW-0548">Nucleotidyltransferase</keyword>
<dbReference type="NCBIfam" id="TIGR01128">
    <property type="entry name" value="holA"/>
    <property type="match status" value="1"/>
</dbReference>
<dbReference type="EMBL" id="MFMZ01000063">
    <property type="protein sequence ID" value="OGG89681.1"/>
    <property type="molecule type" value="Genomic_DNA"/>
</dbReference>
<dbReference type="Gene3D" id="1.10.8.60">
    <property type="match status" value="1"/>
</dbReference>
<gene>
    <name evidence="11" type="ORF">A3H55_00375</name>
</gene>
<dbReference type="Pfam" id="PF21694">
    <property type="entry name" value="DNA_pol3_delta_C"/>
    <property type="match status" value="1"/>
</dbReference>
<dbReference type="InterPro" id="IPR048466">
    <property type="entry name" value="DNA_pol3_delta-like_C"/>
</dbReference>
<dbReference type="GO" id="GO:0003887">
    <property type="term" value="F:DNA-directed DNA polymerase activity"/>
    <property type="evidence" value="ECO:0007669"/>
    <property type="project" value="UniProtKB-KW"/>
</dbReference>
<evidence type="ECO:0000256" key="8">
    <source>
        <dbReference type="ARBA" id="ARBA00049244"/>
    </source>
</evidence>
<organism evidence="11 12">
    <name type="scientific">Candidatus Kuenenbacteria bacterium RIFCSPLOWO2_02_FULL_42_16</name>
    <dbReference type="NCBI Taxonomy" id="1798564"/>
    <lineage>
        <taxon>Bacteria</taxon>
        <taxon>Candidatus Kueneniibacteriota</taxon>
    </lineage>
</organism>
<dbReference type="SUPFAM" id="SSF48019">
    <property type="entry name" value="post-AAA+ oligomerization domain-like"/>
    <property type="match status" value="1"/>
</dbReference>
<dbReference type="Pfam" id="PF06144">
    <property type="entry name" value="DNA_pol3_delta"/>
    <property type="match status" value="1"/>
</dbReference>
<evidence type="ECO:0000256" key="2">
    <source>
        <dbReference type="ARBA" id="ARBA00017703"/>
    </source>
</evidence>
<comment type="similarity">
    <text evidence="7">Belongs to the DNA polymerase HolA subunit family.</text>
</comment>
<evidence type="ECO:0000256" key="1">
    <source>
        <dbReference type="ARBA" id="ARBA00012417"/>
    </source>
</evidence>
<sequence length="336" mass="37655">MPKSRLLIFMIIFLYGPDTFRSKEKLKMFKEKFVREVDKSGLNLIDLDAEKMTITDLNKAVATQSFLAKKRMAVLRNIFKQRKALQTEVLELLKASKYREGKDDNILIFWDEEPDKRSALFKYLAGSKFKEGFEILKNSELSGWIVKTTMARGGRISKANADFLASKSGGDLWALSGEIDKLLAVNFGQEISKESLEQSTLVKIEDNIFNLTDAIGNRNTRLALKLLHDNLEAGANGIYLLTMIVRQFRILVQVKAALAEGPANTAGGQDNYRGIATGLGLHPFVVQKAMAQAMKYSMEQLRTIYKKLLEIDLKLKSGGDGETLLEMFAVEVGGEQ</sequence>
<dbReference type="Proteomes" id="UP000177998">
    <property type="component" value="Unassembled WGS sequence"/>
</dbReference>
<dbReference type="InterPro" id="IPR027417">
    <property type="entry name" value="P-loop_NTPase"/>
</dbReference>
<dbReference type="GO" id="GO:0003677">
    <property type="term" value="F:DNA binding"/>
    <property type="evidence" value="ECO:0007669"/>
    <property type="project" value="InterPro"/>
</dbReference>
<dbReference type="GO" id="GO:0009360">
    <property type="term" value="C:DNA polymerase III complex"/>
    <property type="evidence" value="ECO:0007669"/>
    <property type="project" value="InterPro"/>
</dbReference>
<protein>
    <recommendedName>
        <fullName evidence="2">DNA polymerase III subunit delta</fullName>
        <ecNumber evidence="1">2.7.7.7</ecNumber>
    </recommendedName>
</protein>
<dbReference type="SUPFAM" id="SSF52540">
    <property type="entry name" value="P-loop containing nucleoside triphosphate hydrolases"/>
    <property type="match status" value="1"/>
</dbReference>
<name>A0A1F6FV01_9BACT</name>
<dbReference type="AlphaFoldDB" id="A0A1F6FV01"/>
<evidence type="ECO:0000256" key="6">
    <source>
        <dbReference type="ARBA" id="ARBA00022932"/>
    </source>
</evidence>
<comment type="catalytic activity">
    <reaction evidence="8">
        <text>DNA(n) + a 2'-deoxyribonucleoside 5'-triphosphate = DNA(n+1) + diphosphate</text>
        <dbReference type="Rhea" id="RHEA:22508"/>
        <dbReference type="Rhea" id="RHEA-COMP:17339"/>
        <dbReference type="Rhea" id="RHEA-COMP:17340"/>
        <dbReference type="ChEBI" id="CHEBI:33019"/>
        <dbReference type="ChEBI" id="CHEBI:61560"/>
        <dbReference type="ChEBI" id="CHEBI:173112"/>
        <dbReference type="EC" id="2.7.7.7"/>
    </reaction>
</comment>
<dbReference type="GO" id="GO:0006261">
    <property type="term" value="P:DNA-templated DNA replication"/>
    <property type="evidence" value="ECO:0007669"/>
    <property type="project" value="TreeGrafter"/>
</dbReference>
<accession>A0A1F6FV01</accession>
<dbReference type="InterPro" id="IPR008921">
    <property type="entry name" value="DNA_pol3_clamp-load_cplx_C"/>
</dbReference>
<evidence type="ECO:0000313" key="12">
    <source>
        <dbReference type="Proteomes" id="UP000177998"/>
    </source>
</evidence>
<evidence type="ECO:0000256" key="7">
    <source>
        <dbReference type="ARBA" id="ARBA00034754"/>
    </source>
</evidence>
<dbReference type="STRING" id="1798564.A3H55_00375"/>
<keyword evidence="3" id="KW-0808">Transferase</keyword>
<evidence type="ECO:0000256" key="5">
    <source>
        <dbReference type="ARBA" id="ARBA00022705"/>
    </source>
</evidence>
<feature type="domain" description="DNA polymerase III delta subunit-like C-terminal" evidence="10">
    <location>
        <begin position="205"/>
        <end position="331"/>
    </location>
</feature>
<keyword evidence="6" id="KW-0239">DNA-directed DNA polymerase</keyword>
<dbReference type="Gene3D" id="1.20.272.10">
    <property type="match status" value="1"/>
</dbReference>